<keyword evidence="2" id="KW-1185">Reference proteome</keyword>
<dbReference type="InterPro" id="IPR011990">
    <property type="entry name" value="TPR-like_helical_dom_sf"/>
</dbReference>
<reference evidence="1" key="2">
    <citation type="submission" date="2013-04" db="EMBL/GenBank/DDBJ databases">
        <title>Genome sequence of Pseudoalteromonas undina.</title>
        <authorList>
            <person name="Xie B.-B."/>
            <person name="Rong J.-C."/>
            <person name="Qin Q.-L."/>
            <person name="Shu Y.-L."/>
            <person name="Zhang Y.-Z."/>
        </authorList>
    </citation>
    <scope>NUCLEOTIDE SEQUENCE</scope>
    <source>
        <strain evidence="1">NCIMB 2128</strain>
    </source>
</reference>
<protein>
    <recommendedName>
        <fullName evidence="3">Sel1 repeat family protein</fullName>
    </recommendedName>
</protein>
<evidence type="ECO:0000313" key="2">
    <source>
        <dbReference type="Proteomes" id="UP000016534"/>
    </source>
</evidence>
<dbReference type="Proteomes" id="UP000016534">
    <property type="component" value="Unassembled WGS sequence"/>
</dbReference>
<dbReference type="SUPFAM" id="SSF81901">
    <property type="entry name" value="HCP-like"/>
    <property type="match status" value="1"/>
</dbReference>
<dbReference type="EMBL" id="AHCF02000017">
    <property type="protein sequence ID" value="ERG61294.1"/>
    <property type="molecule type" value="Genomic_DNA"/>
</dbReference>
<dbReference type="PANTHER" id="PTHR11102:SF160">
    <property type="entry name" value="ERAD-ASSOCIATED E3 UBIQUITIN-PROTEIN LIGASE COMPONENT HRD3"/>
    <property type="match status" value="1"/>
</dbReference>
<dbReference type="Pfam" id="PF08238">
    <property type="entry name" value="Sel1"/>
    <property type="match status" value="2"/>
</dbReference>
<reference evidence="1" key="1">
    <citation type="journal article" date="2012" name="J. Bacteriol.">
        <title>Genome sequences of type strains of seven species of the marine bacterium Pseudoalteromonas.</title>
        <authorList>
            <person name="Xie B.B."/>
            <person name="Shu Y.L."/>
            <person name="Qin Q.L."/>
            <person name="Rong J.C."/>
            <person name="Zhang X.Y."/>
            <person name="Chen X.L."/>
            <person name="Shi M."/>
            <person name="He H.L."/>
            <person name="Zhou B.C."/>
            <person name="Zhang Y.Z."/>
        </authorList>
    </citation>
    <scope>NUCLEOTIDE SEQUENCE [LARGE SCALE GENOMIC DNA]</scope>
    <source>
        <strain evidence="1">NCIMB 2128</strain>
    </source>
</reference>
<organism evidence="1 2">
    <name type="scientific">Pseudoalteromonas undina</name>
    <dbReference type="NCBI Taxonomy" id="43660"/>
    <lineage>
        <taxon>Bacteria</taxon>
        <taxon>Pseudomonadati</taxon>
        <taxon>Pseudomonadota</taxon>
        <taxon>Gammaproteobacteria</taxon>
        <taxon>Alteromonadales</taxon>
        <taxon>Pseudoalteromonadaceae</taxon>
        <taxon>Pseudoalteromonas</taxon>
    </lineage>
</organism>
<name>A0ABN0NID2_9GAMM</name>
<sequence length="269" mass="30730">MKEKILILFFLLVSNIVSGKGFEKEHHVTIEMVENDILHNRRLNVSQILYALERSKVTNPLKVNYLYGVIYYFGDYGLDKDIDKAYHHLKISADNGDISAAYLLGTLLVDDSPRKDIENGIKYLKFASDRGSVDAILNLYEMYRIGKYKDEDQILKLLSYAAKNGSEESAIQYADTLFNISLIEQSDKKAQTVALFLIDYNFKSLKGEKFYLLSGIYGMSNSPIYNEIKRDHYLNLAAGEGHIFAMKLLNEIDLIRKSKKGNEKVNKGK</sequence>
<dbReference type="PANTHER" id="PTHR11102">
    <property type="entry name" value="SEL-1-LIKE PROTEIN"/>
    <property type="match status" value="1"/>
</dbReference>
<evidence type="ECO:0000313" key="1">
    <source>
        <dbReference type="EMBL" id="ERG61294.1"/>
    </source>
</evidence>
<dbReference type="InterPro" id="IPR006597">
    <property type="entry name" value="Sel1-like"/>
</dbReference>
<dbReference type="Gene3D" id="1.25.40.10">
    <property type="entry name" value="Tetratricopeptide repeat domain"/>
    <property type="match status" value="1"/>
</dbReference>
<comment type="caution">
    <text evidence="1">The sequence shown here is derived from an EMBL/GenBank/DDBJ whole genome shotgun (WGS) entry which is preliminary data.</text>
</comment>
<dbReference type="SMART" id="SM00671">
    <property type="entry name" value="SEL1"/>
    <property type="match status" value="3"/>
</dbReference>
<accession>A0ABN0NID2</accession>
<proteinExistence type="predicted"/>
<gene>
    <name evidence="1" type="ORF">PUND_09289</name>
</gene>
<evidence type="ECO:0008006" key="3">
    <source>
        <dbReference type="Google" id="ProtNLM"/>
    </source>
</evidence>
<dbReference type="InterPro" id="IPR050767">
    <property type="entry name" value="Sel1_AlgK"/>
</dbReference>